<reference evidence="2 3" key="1">
    <citation type="submission" date="2023-02" db="EMBL/GenBank/DDBJ databases">
        <title>Gemone sequence of Telluria chitinolytica ACM 3522T.</title>
        <authorList>
            <person name="Frediansyah A."/>
            <person name="Miess H."/>
            <person name="Gross H."/>
        </authorList>
    </citation>
    <scope>NUCLEOTIDE SEQUENCE [LARGE SCALE GENOMIC DNA]</scope>
    <source>
        <strain evidence="2 3">ACM 3522</strain>
    </source>
</reference>
<dbReference type="Pfam" id="PF05960">
    <property type="entry name" value="DUF885"/>
    <property type="match status" value="1"/>
</dbReference>
<keyword evidence="3" id="KW-1185">Reference proteome</keyword>
<evidence type="ECO:0000256" key="1">
    <source>
        <dbReference type="SAM" id="SignalP"/>
    </source>
</evidence>
<organism evidence="2 3">
    <name type="scientific">Pseudoduganella chitinolytica</name>
    <dbReference type="NCBI Taxonomy" id="34070"/>
    <lineage>
        <taxon>Bacteria</taxon>
        <taxon>Pseudomonadati</taxon>
        <taxon>Pseudomonadota</taxon>
        <taxon>Betaproteobacteria</taxon>
        <taxon>Burkholderiales</taxon>
        <taxon>Oxalobacteraceae</taxon>
        <taxon>Telluria group</taxon>
        <taxon>Pseudoduganella</taxon>
    </lineage>
</organism>
<evidence type="ECO:0000313" key="2">
    <source>
        <dbReference type="EMBL" id="WEF32444.1"/>
    </source>
</evidence>
<dbReference type="PANTHER" id="PTHR33361">
    <property type="entry name" value="GLR0591 PROTEIN"/>
    <property type="match status" value="1"/>
</dbReference>
<dbReference type="EMBL" id="CP119083">
    <property type="protein sequence ID" value="WEF32444.1"/>
    <property type="molecule type" value="Genomic_DNA"/>
</dbReference>
<feature type="signal peptide" evidence="1">
    <location>
        <begin position="1"/>
        <end position="22"/>
    </location>
</feature>
<protein>
    <submittedName>
        <fullName evidence="2">DUF885 domain-containing protein</fullName>
    </submittedName>
</protein>
<dbReference type="InterPro" id="IPR010281">
    <property type="entry name" value="DUF885"/>
</dbReference>
<gene>
    <name evidence="2" type="ORF">PX653_24020</name>
</gene>
<dbReference type="Proteomes" id="UP001216510">
    <property type="component" value="Chromosome"/>
</dbReference>
<name>A0ABY8B943_9BURK</name>
<dbReference type="PANTHER" id="PTHR33361:SF16">
    <property type="entry name" value="DUF885 DOMAIN-CONTAINING PROTEIN"/>
    <property type="match status" value="1"/>
</dbReference>
<keyword evidence="1" id="KW-0732">Signal</keyword>
<proteinExistence type="predicted"/>
<accession>A0ABY8B943</accession>
<sequence>MKSLRVTLCAAALLLAFGPVQATTPAPAKGKVSAAVADAAGKRFLQLADEYYDALARFEPVAATQNGDNRFDDRIGMAIAPAEQARQYARYRRFQQRLNAIDRRALVRSDQINYDVLAFELKTLLSFEPYPGHLLPISQMDSLPITLANFAGGEASQPLGTVKQYEAYLNRLAQLPAWIDQAIVNMKEGMRQGVTHPKAIMQSALPQFQKLVSATPEQSIYYTPIAKLPATFSPADKARLTAAYRKTIGTNLMPALARLATFLEQQYVPACRTSTGLADVPNGPAWYKVRVADSTTTDLTPEQIHAIGLKEVARIQGEFARLGPKLGYDGPPAGLPVWVSQQPRFFPFKTEEQVQAEYHKLNDLLDTKLPAMFTLLPKAKLDLRLEPELSRDTASDHYTAPAADGSRPGVFWSVVTDPKKYGSTGMTTLFLHEGKPGHHFHIALMQELGLPNFRKFGGNTAFTEGWALYAETLGREMGLFEDPAQYFGHLSDELLRATRLVVDTGMHAKGWTREQTIQYMKDTLGYDAVAKSETERYMAWPGQALAYKIGALKIMELRQRAQAELGNKFSLPAFHEQVLGDGTLPLSLLEAKIDHWIVQQKAAAR</sequence>
<evidence type="ECO:0000313" key="3">
    <source>
        <dbReference type="Proteomes" id="UP001216510"/>
    </source>
</evidence>
<feature type="chain" id="PRO_5046211984" evidence="1">
    <location>
        <begin position="23"/>
        <end position="605"/>
    </location>
</feature>
<dbReference type="RefSeq" id="WP_277415190.1">
    <property type="nucleotide sequence ID" value="NZ_CP119083.1"/>
</dbReference>